<name>A0ABT4LHV9_9PROT</name>
<keyword evidence="2" id="KW-0812">Transmembrane</keyword>
<proteinExistence type="predicted"/>
<dbReference type="Proteomes" id="UP001069802">
    <property type="component" value="Unassembled WGS sequence"/>
</dbReference>
<dbReference type="EMBL" id="JAPWGY010000001">
    <property type="protein sequence ID" value="MCZ4279946.1"/>
    <property type="molecule type" value="Genomic_DNA"/>
</dbReference>
<comment type="caution">
    <text evidence="3">The sequence shown here is derived from an EMBL/GenBank/DDBJ whole genome shotgun (WGS) entry which is preliminary data.</text>
</comment>
<gene>
    <name evidence="3" type="ORF">O4H49_04095</name>
</gene>
<evidence type="ECO:0000313" key="4">
    <source>
        <dbReference type="Proteomes" id="UP001069802"/>
    </source>
</evidence>
<feature type="transmembrane region" description="Helical" evidence="2">
    <location>
        <begin position="12"/>
        <end position="36"/>
    </location>
</feature>
<dbReference type="InterPro" id="IPR048136">
    <property type="entry name" value="STM3941-like"/>
</dbReference>
<organism evidence="3 4">
    <name type="scientific">Kiloniella laminariae</name>
    <dbReference type="NCBI Taxonomy" id="454162"/>
    <lineage>
        <taxon>Bacteria</taxon>
        <taxon>Pseudomonadati</taxon>
        <taxon>Pseudomonadota</taxon>
        <taxon>Alphaproteobacteria</taxon>
        <taxon>Rhodospirillales</taxon>
        <taxon>Kiloniellaceae</taxon>
        <taxon>Kiloniella</taxon>
    </lineage>
</organism>
<keyword evidence="2" id="KW-1133">Transmembrane helix</keyword>
<evidence type="ECO:0000256" key="2">
    <source>
        <dbReference type="SAM" id="Phobius"/>
    </source>
</evidence>
<protein>
    <submittedName>
        <fullName evidence="3">Uncharacterized protein</fullName>
    </submittedName>
</protein>
<evidence type="ECO:0000256" key="1">
    <source>
        <dbReference type="SAM" id="MobiDB-lite"/>
    </source>
</evidence>
<feature type="compositionally biased region" description="Polar residues" evidence="1">
    <location>
        <begin position="211"/>
        <end position="226"/>
    </location>
</feature>
<sequence>MRYPDEIIIEKSRGMAILILLGALGFVAAGFYMYQIPADEYSDFEIYGGLLNMHDVALFAIVFFLLCFLAGIKVLRSKAPGLRLTKDGFFDNSSAIPAGLVLWSDVRELHQAEMKNQTMITVLLKDPGKYIRRGNILRQTINAANNFLSGSPVNIMMVGLKTSNDELMEIFTDYFNAYQTTRIAQAVNPEIKAGETPVQTRSLSAEEHQQQQEATRQETSSQTNQGYRAPFH</sequence>
<keyword evidence="4" id="KW-1185">Reference proteome</keyword>
<reference evidence="3" key="1">
    <citation type="submission" date="2022-12" db="EMBL/GenBank/DDBJ databases">
        <title>Bacterial isolates from different developmental stages of Nematostella vectensis.</title>
        <authorList>
            <person name="Fraune S."/>
        </authorList>
    </citation>
    <scope>NUCLEOTIDE SEQUENCE</scope>
    <source>
        <strain evidence="3">G21630-S1</strain>
    </source>
</reference>
<dbReference type="NCBIfam" id="NF041635">
    <property type="entry name" value="STM3941_fam"/>
    <property type="match status" value="1"/>
</dbReference>
<feature type="transmembrane region" description="Helical" evidence="2">
    <location>
        <begin position="56"/>
        <end position="75"/>
    </location>
</feature>
<keyword evidence="2" id="KW-0472">Membrane</keyword>
<feature type="region of interest" description="Disordered" evidence="1">
    <location>
        <begin position="194"/>
        <end position="232"/>
    </location>
</feature>
<evidence type="ECO:0000313" key="3">
    <source>
        <dbReference type="EMBL" id="MCZ4279946.1"/>
    </source>
</evidence>
<dbReference type="RefSeq" id="WP_269422141.1">
    <property type="nucleotide sequence ID" value="NZ_JAPWGY010000001.1"/>
</dbReference>
<accession>A0ABT4LHV9</accession>